<dbReference type="Gene3D" id="3.10.129.10">
    <property type="entry name" value="Hotdog Thioesterase"/>
    <property type="match status" value="1"/>
</dbReference>
<dbReference type="InterPro" id="IPR029069">
    <property type="entry name" value="HotDog_dom_sf"/>
</dbReference>
<evidence type="ECO:0000313" key="2">
    <source>
        <dbReference type="EMBL" id="PJE94622.1"/>
    </source>
</evidence>
<proteinExistence type="predicted"/>
<dbReference type="InterPro" id="IPR006683">
    <property type="entry name" value="Thioestr_dom"/>
</dbReference>
<dbReference type="AlphaFoldDB" id="A0A2M8LRN7"/>
<organism evidence="2 3">
    <name type="scientific">Streptomyces carminius</name>
    <dbReference type="NCBI Taxonomy" id="2665496"/>
    <lineage>
        <taxon>Bacteria</taxon>
        <taxon>Bacillati</taxon>
        <taxon>Actinomycetota</taxon>
        <taxon>Actinomycetes</taxon>
        <taxon>Kitasatosporales</taxon>
        <taxon>Streptomycetaceae</taxon>
        <taxon>Streptomyces</taxon>
    </lineage>
</organism>
<dbReference type="Proteomes" id="UP000230407">
    <property type="component" value="Unassembled WGS sequence"/>
</dbReference>
<evidence type="ECO:0000259" key="1">
    <source>
        <dbReference type="Pfam" id="PF03061"/>
    </source>
</evidence>
<gene>
    <name evidence="2" type="ORF">CUT44_27925</name>
</gene>
<evidence type="ECO:0000313" key="3">
    <source>
        <dbReference type="Proteomes" id="UP000230407"/>
    </source>
</evidence>
<sequence length="177" mass="19536">MYRWPLHLSEKAKGSPTVSDVPQSDSSGALRAGVTEPVDVHFEDIDVTGVLHNSRYPLLLDHAFAAYWRRQGWHHDPARSAVPDFLQVVRALEITYHRPVTEPGRVVVRFWIERLGRTSYTYGFQLLSADESVLHADGTRVQVNLDPATFAPAPISERTLAAAKPLMRTAPAAGAGA</sequence>
<name>A0A2M8LRN7_9ACTN</name>
<dbReference type="Pfam" id="PF03061">
    <property type="entry name" value="4HBT"/>
    <property type="match status" value="1"/>
</dbReference>
<keyword evidence="3" id="KW-1185">Reference proteome</keyword>
<dbReference type="EMBL" id="PGGW01000069">
    <property type="protein sequence ID" value="PJE94622.1"/>
    <property type="molecule type" value="Genomic_DNA"/>
</dbReference>
<reference evidence="2 3" key="1">
    <citation type="submission" date="2017-11" db="EMBL/GenBank/DDBJ databases">
        <title>Streptomyces carmine sp. nov., a novel actinomycete isolated from Sophora alopecuroides in Xinjiang, China.</title>
        <authorList>
            <person name="Wang Y."/>
            <person name="Luo X."/>
            <person name="Wan C."/>
            <person name="Zhang L."/>
        </authorList>
    </citation>
    <scope>NUCLEOTIDE SEQUENCE [LARGE SCALE GENOMIC DNA]</scope>
    <source>
        <strain evidence="2 3">TRM SA0054</strain>
    </source>
</reference>
<feature type="domain" description="Thioesterase" evidence="1">
    <location>
        <begin position="49"/>
        <end position="131"/>
    </location>
</feature>
<dbReference type="CDD" id="cd00586">
    <property type="entry name" value="4HBT"/>
    <property type="match status" value="1"/>
</dbReference>
<comment type="caution">
    <text evidence="2">The sequence shown here is derived from an EMBL/GenBank/DDBJ whole genome shotgun (WGS) entry which is preliminary data.</text>
</comment>
<dbReference type="SUPFAM" id="SSF54637">
    <property type="entry name" value="Thioesterase/thiol ester dehydrase-isomerase"/>
    <property type="match status" value="1"/>
</dbReference>
<protein>
    <submittedName>
        <fullName evidence="2">Thioesterase</fullName>
    </submittedName>
</protein>
<accession>A0A2M8LRN7</accession>